<feature type="transmembrane region" description="Helical" evidence="5">
    <location>
        <begin position="83"/>
        <end position="100"/>
    </location>
</feature>
<dbReference type="GO" id="GO:0008610">
    <property type="term" value="P:lipid biosynthetic process"/>
    <property type="evidence" value="ECO:0007669"/>
    <property type="project" value="InterPro"/>
</dbReference>
<evidence type="ECO:0000313" key="7">
    <source>
        <dbReference type="EMBL" id="CAD9551563.1"/>
    </source>
</evidence>
<sequence length="286" mass="34147">MTKQALSHTDQAWNAFEFKWHEFFSQYHGVWATSLITLAIHEIAYFGCYLPFFIADFIPFFHKWKIQPEKSNQFFLQWRCVKQLFVNHFLIQLPIMLVSHPTMEAIGMTWETPLPTWRTLAWQVVLFFFIEDFYFYWIHRLLHYGAFYKFIHKKHHDHAAPFGIAAEYAHPVETFFLGLGSILGPFLFGRHLLSLWVWLLFRMFQTIECHSGYDFPWSLSRLLPIWGGADFHDYHHMAFVGNYASTFRIWDWVFGTDKKYRQWKASSAPTSKFVPELTGVYAKKSQ</sequence>
<accession>A0A7S2NNJ3</accession>
<dbReference type="GO" id="GO:0016491">
    <property type="term" value="F:oxidoreductase activity"/>
    <property type="evidence" value="ECO:0007669"/>
    <property type="project" value="InterPro"/>
</dbReference>
<feature type="transmembrane region" description="Helical" evidence="5">
    <location>
        <begin position="175"/>
        <end position="201"/>
    </location>
</feature>
<dbReference type="GO" id="GO:0005506">
    <property type="term" value="F:iron ion binding"/>
    <property type="evidence" value="ECO:0007669"/>
    <property type="project" value="InterPro"/>
</dbReference>
<gene>
    <name evidence="7" type="ORF">CGLO1086_LOCUS597</name>
</gene>
<dbReference type="InterPro" id="IPR006694">
    <property type="entry name" value="Fatty_acid_hydroxylase"/>
</dbReference>
<dbReference type="AlphaFoldDB" id="A0A7S2NNJ3"/>
<dbReference type="GO" id="GO:0016020">
    <property type="term" value="C:membrane"/>
    <property type="evidence" value="ECO:0007669"/>
    <property type="project" value="UniProtKB-SubCell"/>
</dbReference>
<name>A0A7S2NNJ3_9EUKA</name>
<evidence type="ECO:0000256" key="2">
    <source>
        <dbReference type="ARBA" id="ARBA00022692"/>
    </source>
</evidence>
<reference evidence="7" key="1">
    <citation type="submission" date="2021-01" db="EMBL/GenBank/DDBJ databases">
        <authorList>
            <person name="Corre E."/>
            <person name="Pelletier E."/>
            <person name="Niang G."/>
            <person name="Scheremetjew M."/>
            <person name="Finn R."/>
            <person name="Kale V."/>
            <person name="Holt S."/>
            <person name="Cochrane G."/>
            <person name="Meng A."/>
            <person name="Brown T."/>
            <person name="Cohen L."/>
        </authorList>
    </citation>
    <scope>NUCLEOTIDE SEQUENCE</scope>
    <source>
        <strain evidence="7">SAG4.97</strain>
    </source>
</reference>
<proteinExistence type="predicted"/>
<feature type="transmembrane region" description="Helical" evidence="5">
    <location>
        <begin position="120"/>
        <end position="138"/>
    </location>
</feature>
<comment type="subcellular location">
    <subcellularLocation>
        <location evidence="1">Membrane</location>
    </subcellularLocation>
</comment>
<keyword evidence="2 5" id="KW-0812">Transmembrane</keyword>
<organism evidence="7">
    <name type="scientific">Cyanoptyche gloeocystis</name>
    <dbReference type="NCBI Taxonomy" id="77922"/>
    <lineage>
        <taxon>Eukaryota</taxon>
        <taxon>Glaucocystophyceae</taxon>
        <taxon>Glaucocystophyceae incertae sedis</taxon>
        <taxon>Cyanoptyche</taxon>
    </lineage>
</organism>
<keyword evidence="3 5" id="KW-1133">Transmembrane helix</keyword>
<protein>
    <recommendedName>
        <fullName evidence="6">Fatty acid hydroxylase domain-containing protein</fullName>
    </recommendedName>
</protein>
<dbReference type="InterPro" id="IPR050307">
    <property type="entry name" value="Sterol_Desaturase_Related"/>
</dbReference>
<keyword evidence="4 5" id="KW-0472">Membrane</keyword>
<dbReference type="Pfam" id="PF04116">
    <property type="entry name" value="FA_hydroxylase"/>
    <property type="match status" value="1"/>
</dbReference>
<evidence type="ECO:0000256" key="1">
    <source>
        <dbReference type="ARBA" id="ARBA00004370"/>
    </source>
</evidence>
<evidence type="ECO:0000256" key="3">
    <source>
        <dbReference type="ARBA" id="ARBA00022989"/>
    </source>
</evidence>
<feature type="domain" description="Fatty acid hydroxylase" evidence="6">
    <location>
        <begin position="124"/>
        <end position="256"/>
    </location>
</feature>
<evidence type="ECO:0000256" key="4">
    <source>
        <dbReference type="ARBA" id="ARBA00023136"/>
    </source>
</evidence>
<dbReference type="EMBL" id="HBGX01001305">
    <property type="protein sequence ID" value="CAD9551563.1"/>
    <property type="molecule type" value="Transcribed_RNA"/>
</dbReference>
<evidence type="ECO:0000259" key="6">
    <source>
        <dbReference type="Pfam" id="PF04116"/>
    </source>
</evidence>
<dbReference type="PANTHER" id="PTHR11863">
    <property type="entry name" value="STEROL DESATURASE"/>
    <property type="match status" value="1"/>
</dbReference>
<evidence type="ECO:0000256" key="5">
    <source>
        <dbReference type="SAM" id="Phobius"/>
    </source>
</evidence>